<protein>
    <submittedName>
        <fullName evidence="1">Zinc ribbon-containing protein</fullName>
    </submittedName>
</protein>
<dbReference type="Proteomes" id="UP001202831">
    <property type="component" value="Unassembled WGS sequence"/>
</dbReference>
<organism evidence="1 2">
    <name type="scientific">Shewanella corallii</name>
    <dbReference type="NCBI Taxonomy" id="560080"/>
    <lineage>
        <taxon>Bacteria</taxon>
        <taxon>Pseudomonadati</taxon>
        <taxon>Pseudomonadota</taxon>
        <taxon>Gammaproteobacteria</taxon>
        <taxon>Alteromonadales</taxon>
        <taxon>Shewanellaceae</taxon>
        <taxon>Shewanella</taxon>
    </lineage>
</organism>
<proteinExistence type="predicted"/>
<name>A0ABT0N2E4_9GAMM</name>
<dbReference type="EMBL" id="JAKIKT010000001">
    <property type="protein sequence ID" value="MCL2912614.1"/>
    <property type="molecule type" value="Genomic_DNA"/>
</dbReference>
<gene>
    <name evidence="1" type="ORF">L2725_02235</name>
</gene>
<keyword evidence="2" id="KW-1185">Reference proteome</keyword>
<sequence length="166" mass="18612">MSDKSAALLALYQKLIDQVKAEYAKDPELTTKDLLASVTSGREFLTLRESADETELGLVEHFLKRDIISFLAEQHAGDVSYSPTLLSMESTFWHWLSEITDRSQVEWHELAQDLKTEGHYHSGEIINQGKVICTQCGHAMSIEFPGVIPDCPECDNGEFVREALAP</sequence>
<dbReference type="RefSeq" id="WP_115138034.1">
    <property type="nucleotide sequence ID" value="NZ_JAKIKT010000001.1"/>
</dbReference>
<dbReference type="InterPro" id="IPR009912">
    <property type="entry name" value="DUF1451"/>
</dbReference>
<comment type="caution">
    <text evidence="1">The sequence shown here is derived from an EMBL/GenBank/DDBJ whole genome shotgun (WGS) entry which is preliminary data.</text>
</comment>
<reference evidence="1 2" key="1">
    <citation type="submission" date="2022-01" db="EMBL/GenBank/DDBJ databases">
        <title>Whole genome-based taxonomy of the Shewanellaceae.</title>
        <authorList>
            <person name="Martin-Rodriguez A.J."/>
        </authorList>
    </citation>
    <scope>NUCLEOTIDE SEQUENCE [LARGE SCALE GENOMIC DNA]</scope>
    <source>
        <strain evidence="1 2">DSM 21332</strain>
    </source>
</reference>
<evidence type="ECO:0000313" key="1">
    <source>
        <dbReference type="EMBL" id="MCL2912614.1"/>
    </source>
</evidence>
<dbReference type="Pfam" id="PF07295">
    <property type="entry name" value="DUF1451"/>
    <property type="match status" value="1"/>
</dbReference>
<evidence type="ECO:0000313" key="2">
    <source>
        <dbReference type="Proteomes" id="UP001202831"/>
    </source>
</evidence>
<accession>A0ABT0N2E4</accession>